<feature type="non-terminal residue" evidence="1">
    <location>
        <position position="1"/>
    </location>
</feature>
<dbReference type="EMBL" id="MU826043">
    <property type="protein sequence ID" value="KAJ7381742.1"/>
    <property type="molecule type" value="Genomic_DNA"/>
</dbReference>
<accession>A0A9W9ZHD7</accession>
<dbReference type="Proteomes" id="UP001163046">
    <property type="component" value="Unassembled WGS sequence"/>
</dbReference>
<reference evidence="1" key="1">
    <citation type="submission" date="2023-01" db="EMBL/GenBank/DDBJ databases">
        <title>Genome assembly of the deep-sea coral Lophelia pertusa.</title>
        <authorList>
            <person name="Herrera S."/>
            <person name="Cordes E."/>
        </authorList>
    </citation>
    <scope>NUCLEOTIDE SEQUENCE</scope>
    <source>
        <strain evidence="1">USNM1676648</strain>
        <tissue evidence="1">Polyp</tissue>
    </source>
</reference>
<organism evidence="1 2">
    <name type="scientific">Desmophyllum pertusum</name>
    <dbReference type="NCBI Taxonomy" id="174260"/>
    <lineage>
        <taxon>Eukaryota</taxon>
        <taxon>Metazoa</taxon>
        <taxon>Cnidaria</taxon>
        <taxon>Anthozoa</taxon>
        <taxon>Hexacorallia</taxon>
        <taxon>Scleractinia</taxon>
        <taxon>Caryophylliina</taxon>
        <taxon>Caryophylliidae</taxon>
        <taxon>Desmophyllum</taxon>
    </lineage>
</organism>
<protein>
    <submittedName>
        <fullName evidence="1">Uncharacterized protein</fullName>
    </submittedName>
</protein>
<name>A0A9W9ZHD7_9CNID</name>
<dbReference type="AlphaFoldDB" id="A0A9W9ZHD7"/>
<evidence type="ECO:0000313" key="1">
    <source>
        <dbReference type="EMBL" id="KAJ7381742.1"/>
    </source>
</evidence>
<comment type="caution">
    <text evidence="1">The sequence shown here is derived from an EMBL/GenBank/DDBJ whole genome shotgun (WGS) entry which is preliminary data.</text>
</comment>
<keyword evidence="2" id="KW-1185">Reference proteome</keyword>
<proteinExistence type="predicted"/>
<evidence type="ECO:0000313" key="2">
    <source>
        <dbReference type="Proteomes" id="UP001163046"/>
    </source>
</evidence>
<gene>
    <name evidence="1" type="ORF">OS493_039261</name>
</gene>
<sequence>KIERVDQSSNSAREFIQAEFERTDIVKVVKNPPQRRGKPDVLMEDCLSQVMILSRVLLTKLLSCRKLRMPVRENLPP</sequence>